<gene>
    <name evidence="2" type="ORF">NKE59_05845</name>
</gene>
<dbReference type="InterPro" id="IPR006674">
    <property type="entry name" value="HD_domain"/>
</dbReference>
<dbReference type="PANTHER" id="PTHR40202:SF1">
    <property type="entry name" value="HD DOMAIN-CONTAINING PROTEIN"/>
    <property type="match status" value="1"/>
</dbReference>
<dbReference type="SUPFAM" id="SSF109604">
    <property type="entry name" value="HD-domain/PDEase-like"/>
    <property type="match status" value="1"/>
</dbReference>
<dbReference type="InterPro" id="IPR017670">
    <property type="entry name" value="Phosphonate_degrad-assoc"/>
</dbReference>
<evidence type="ECO:0000313" key="2">
    <source>
        <dbReference type="EMBL" id="XCC57025.1"/>
    </source>
</evidence>
<evidence type="ECO:0000259" key="1">
    <source>
        <dbReference type="Pfam" id="PF01966"/>
    </source>
</evidence>
<dbReference type="RefSeq" id="WP_353438032.1">
    <property type="nucleotide sequence ID" value="NZ_CP099959.1"/>
</dbReference>
<dbReference type="EMBL" id="CP099959">
    <property type="protein sequence ID" value="XCC57025.1"/>
    <property type="molecule type" value="Genomic_DNA"/>
</dbReference>
<dbReference type="Gene3D" id="1.10.3210.10">
    <property type="entry name" value="Hypothetical protein af1432"/>
    <property type="match status" value="1"/>
</dbReference>
<name>A0AAU8A0T6_9BURK</name>
<organism evidence="2">
    <name type="scientific">Polynucleobacter sp. UK-FUSCHL-C3</name>
    <dbReference type="NCBI Taxonomy" id="2955208"/>
    <lineage>
        <taxon>Bacteria</taxon>
        <taxon>Pseudomonadati</taxon>
        <taxon>Pseudomonadota</taxon>
        <taxon>Betaproteobacteria</taxon>
        <taxon>Burkholderiales</taxon>
        <taxon>Burkholderiaceae</taxon>
        <taxon>Polynucleobacter</taxon>
    </lineage>
</organism>
<dbReference type="AlphaFoldDB" id="A0AAU8A0T6"/>
<proteinExistence type="predicted"/>
<feature type="domain" description="HD" evidence="1">
    <location>
        <begin position="28"/>
        <end position="104"/>
    </location>
</feature>
<dbReference type="InterPro" id="IPR052567">
    <property type="entry name" value="OP_Dioxygenase"/>
</dbReference>
<dbReference type="PANTHER" id="PTHR40202">
    <property type="match status" value="1"/>
</dbReference>
<protein>
    <submittedName>
        <fullName evidence="2">HD domain-containing protein</fullName>
    </submittedName>
</protein>
<dbReference type="Pfam" id="PF01966">
    <property type="entry name" value="HD"/>
    <property type="match status" value="1"/>
</dbReference>
<dbReference type="NCBIfam" id="TIGR03276">
    <property type="entry name" value="Phn-HD"/>
    <property type="match status" value="1"/>
</dbReference>
<reference evidence="2" key="1">
    <citation type="submission" date="2022-06" db="EMBL/GenBank/DDBJ databases">
        <title>New Polynucleobacter species.</title>
        <authorList>
            <person name="Hahn M.W."/>
        </authorList>
    </citation>
    <scope>NUCLEOTIDE SEQUENCE</scope>
    <source>
        <strain evidence="2">UK-FUSCHL-C3</strain>
    </source>
</reference>
<dbReference type="CDD" id="cd00077">
    <property type="entry name" value="HDc"/>
    <property type="match status" value="1"/>
</dbReference>
<dbReference type="InterPro" id="IPR003607">
    <property type="entry name" value="HD/PDEase_dom"/>
</dbReference>
<sequence length="184" mass="20731">MNSKIAPVIDLYELKGQLQYQGEAVTQIEHAWQCGQLAKSQGASQHLQLAAWLHDIGHLLSKLEGSPTISGKDDRHEIIGSKYLSSIFPETVYKSIELHVDAKRFLVSTEPEYRDQLSVDSIRSLQLQGGIMTMDECHNFLSKPYAAESIQLRRWDDLGKKSDCKMPELDEVIYELEELALGSA</sequence>
<accession>A0AAU8A0T6</accession>